<dbReference type="Pfam" id="PF01414">
    <property type="entry name" value="DSL"/>
    <property type="match status" value="1"/>
</dbReference>
<dbReference type="PROSITE" id="PS50026">
    <property type="entry name" value="EGF_3"/>
    <property type="match status" value="5"/>
</dbReference>
<feature type="domain" description="EGF-like" evidence="11">
    <location>
        <begin position="584"/>
        <end position="620"/>
    </location>
</feature>
<dbReference type="PROSITE" id="PS51051">
    <property type="entry name" value="DSL"/>
    <property type="match status" value="1"/>
</dbReference>
<dbReference type="InterPro" id="IPR013032">
    <property type="entry name" value="EGF-like_CS"/>
</dbReference>
<evidence type="ECO:0000256" key="4">
    <source>
        <dbReference type="ARBA" id="ARBA00022737"/>
    </source>
</evidence>
<name>A0A8T0DCX1_9TREM</name>
<accession>A0A8T0DCX1</accession>
<dbReference type="Gene3D" id="2.10.25.140">
    <property type="match status" value="1"/>
</dbReference>
<comment type="subcellular location">
    <subcellularLocation>
        <location evidence="9">Membrane</location>
        <topology evidence="9">Single-pass type I membrane protein</topology>
    </subcellularLocation>
</comment>
<keyword evidence="6" id="KW-0325">Glycoprotein</keyword>
<dbReference type="GO" id="GO:0007154">
    <property type="term" value="P:cell communication"/>
    <property type="evidence" value="ECO:0007669"/>
    <property type="project" value="InterPro"/>
</dbReference>
<dbReference type="OrthoDB" id="5953235at2759"/>
<feature type="disulfide bond" evidence="7">
    <location>
        <begin position="572"/>
        <end position="581"/>
    </location>
</feature>
<comment type="caution">
    <text evidence="7">Lacks conserved residue(s) required for the propagation of feature annotation.</text>
</comment>
<reference evidence="13 14" key="1">
    <citation type="submission" date="2019-07" db="EMBL/GenBank/DDBJ databases">
        <title>Annotation for the trematode Paragonimus westermani.</title>
        <authorList>
            <person name="Choi Y.-J."/>
        </authorList>
    </citation>
    <scope>NUCLEOTIDE SEQUENCE [LARGE SCALE GENOMIC DNA]</scope>
    <source>
        <strain evidence="13">180907_Pwestermani</strain>
    </source>
</reference>
<dbReference type="GO" id="GO:0016020">
    <property type="term" value="C:membrane"/>
    <property type="evidence" value="ECO:0007669"/>
    <property type="project" value="UniProtKB-SubCell"/>
</dbReference>
<proteinExistence type="predicted"/>
<feature type="domain" description="EGF-like" evidence="11">
    <location>
        <begin position="622"/>
        <end position="665"/>
    </location>
</feature>
<dbReference type="InterPro" id="IPR018097">
    <property type="entry name" value="EGF_Ca-bd_CS"/>
</dbReference>
<keyword evidence="14" id="KW-1185">Reference proteome</keyword>
<dbReference type="Pfam" id="PF12661">
    <property type="entry name" value="hEGF"/>
    <property type="match status" value="1"/>
</dbReference>
<dbReference type="SUPFAM" id="SSF57196">
    <property type="entry name" value="EGF/Laminin"/>
    <property type="match status" value="2"/>
</dbReference>
<dbReference type="SMART" id="SM00179">
    <property type="entry name" value="EGF_CA"/>
    <property type="match status" value="4"/>
</dbReference>
<dbReference type="Pfam" id="PF00008">
    <property type="entry name" value="EGF"/>
    <property type="match status" value="3"/>
</dbReference>
<evidence type="ECO:0000259" key="11">
    <source>
        <dbReference type="PROSITE" id="PS50026"/>
    </source>
</evidence>
<dbReference type="SMART" id="SM00181">
    <property type="entry name" value="EGF"/>
    <property type="match status" value="8"/>
</dbReference>
<evidence type="ECO:0000256" key="2">
    <source>
        <dbReference type="ARBA" id="ARBA00022536"/>
    </source>
</evidence>
<dbReference type="FunFam" id="2.10.25.10:FF:000012">
    <property type="entry name" value="Delta-like protein"/>
    <property type="match status" value="1"/>
</dbReference>
<dbReference type="PROSITE" id="PS00010">
    <property type="entry name" value="ASX_HYDROXYL"/>
    <property type="match status" value="2"/>
</dbReference>
<dbReference type="FunFam" id="2.10.25.140:FF:000001">
    <property type="entry name" value="Delta-like protein"/>
    <property type="match status" value="1"/>
</dbReference>
<keyword evidence="9 10" id="KW-1133">Transmembrane helix</keyword>
<evidence type="ECO:0000256" key="9">
    <source>
        <dbReference type="RuleBase" id="RU280815"/>
    </source>
</evidence>
<dbReference type="InterPro" id="IPR001774">
    <property type="entry name" value="DSL"/>
</dbReference>
<dbReference type="InterPro" id="IPR050906">
    <property type="entry name" value="Notch_signaling"/>
</dbReference>
<dbReference type="Gene3D" id="2.10.25.10">
    <property type="entry name" value="Laminin"/>
    <property type="match status" value="5"/>
</dbReference>
<gene>
    <name evidence="13" type="ORF">P879_07354</name>
</gene>
<dbReference type="GO" id="GO:0005509">
    <property type="term" value="F:calcium ion binding"/>
    <property type="evidence" value="ECO:0007669"/>
    <property type="project" value="InterPro"/>
</dbReference>
<organism evidence="13 14">
    <name type="scientific">Paragonimus westermani</name>
    <dbReference type="NCBI Taxonomy" id="34504"/>
    <lineage>
        <taxon>Eukaryota</taxon>
        <taxon>Metazoa</taxon>
        <taxon>Spiralia</taxon>
        <taxon>Lophotrochozoa</taxon>
        <taxon>Platyhelminthes</taxon>
        <taxon>Trematoda</taxon>
        <taxon>Digenea</taxon>
        <taxon>Plagiorchiida</taxon>
        <taxon>Troglotremata</taxon>
        <taxon>Troglotrematidae</taxon>
        <taxon>Paragonimus</taxon>
    </lineage>
</organism>
<keyword evidence="5 7" id="KW-1015">Disulfide bond</keyword>
<evidence type="ECO:0000259" key="12">
    <source>
        <dbReference type="PROSITE" id="PS51051"/>
    </source>
</evidence>
<dbReference type="InterPro" id="IPR009030">
    <property type="entry name" value="Growth_fac_rcpt_cys_sf"/>
</dbReference>
<evidence type="ECO:0000256" key="8">
    <source>
        <dbReference type="PROSITE-ProRule" id="PRU00377"/>
    </source>
</evidence>
<dbReference type="PROSITE" id="PS01187">
    <property type="entry name" value="EGF_CA"/>
    <property type="match status" value="1"/>
</dbReference>
<comment type="function">
    <text evidence="9">Putative Notch ligand involved in the mediation of Notch signaling.</text>
</comment>
<comment type="caution">
    <text evidence="13">The sequence shown here is derived from an EMBL/GenBank/DDBJ whole genome shotgun (WGS) entry which is preliminary data.</text>
</comment>
<feature type="domain" description="EGF-like" evidence="11">
    <location>
        <begin position="443"/>
        <end position="476"/>
    </location>
</feature>
<keyword evidence="2 7" id="KW-0245">EGF-like domain</keyword>
<feature type="disulfide bond" evidence="8">
    <location>
        <begin position="294"/>
        <end position="306"/>
    </location>
</feature>
<dbReference type="PROSITE" id="PS01186">
    <property type="entry name" value="EGF_2"/>
    <property type="match status" value="3"/>
</dbReference>
<evidence type="ECO:0000313" key="13">
    <source>
        <dbReference type="EMBL" id="KAF8565673.1"/>
    </source>
</evidence>
<dbReference type="InterPro" id="IPR000152">
    <property type="entry name" value="EGF-type_Asp/Asn_hydroxyl_site"/>
</dbReference>
<evidence type="ECO:0000256" key="7">
    <source>
        <dbReference type="PROSITE-ProRule" id="PRU00076"/>
    </source>
</evidence>
<dbReference type="PANTHER" id="PTHR24044:SF507">
    <property type="entry name" value="NOTCH HOMOLOG 2 N-TERMINAL-LIKE PROTEIN B"/>
    <property type="match status" value="1"/>
</dbReference>
<dbReference type="EMBL" id="JTDF01006331">
    <property type="protein sequence ID" value="KAF8565673.1"/>
    <property type="molecule type" value="Genomic_DNA"/>
</dbReference>
<evidence type="ECO:0000256" key="10">
    <source>
        <dbReference type="SAM" id="Phobius"/>
    </source>
</evidence>
<dbReference type="CDD" id="cd00054">
    <property type="entry name" value="EGF_CA"/>
    <property type="match status" value="4"/>
</dbReference>
<keyword evidence="9 10" id="KW-0472">Membrane</keyword>
<keyword evidence="4 9" id="KW-0677">Repeat</keyword>
<dbReference type="Proteomes" id="UP000699462">
    <property type="component" value="Unassembled WGS sequence"/>
</dbReference>
<dbReference type="Pfam" id="PF21700">
    <property type="entry name" value="EGF_DL_JAG"/>
    <property type="match status" value="1"/>
</dbReference>
<feature type="domain" description="DSL" evidence="12">
    <location>
        <begin position="279"/>
        <end position="324"/>
    </location>
</feature>
<feature type="disulfide bond" evidence="7">
    <location>
        <begin position="431"/>
        <end position="440"/>
    </location>
</feature>
<feature type="non-terminal residue" evidence="13">
    <location>
        <position position="894"/>
    </location>
</feature>
<evidence type="ECO:0000256" key="3">
    <source>
        <dbReference type="ARBA" id="ARBA00022729"/>
    </source>
</evidence>
<evidence type="ECO:0000256" key="5">
    <source>
        <dbReference type="ARBA" id="ARBA00023157"/>
    </source>
</evidence>
<protein>
    <recommendedName>
        <fullName evidence="9">Delta-like protein</fullName>
    </recommendedName>
</protein>
<keyword evidence="3 9" id="KW-0732">Signal</keyword>
<dbReference type="AlphaFoldDB" id="A0A8T0DCX1"/>
<dbReference type="PROSITE" id="PS00022">
    <property type="entry name" value="EGF_1"/>
    <property type="match status" value="7"/>
</dbReference>
<evidence type="ECO:0000313" key="14">
    <source>
        <dbReference type="Proteomes" id="UP000699462"/>
    </source>
</evidence>
<evidence type="ECO:0000256" key="1">
    <source>
        <dbReference type="ARBA" id="ARBA00022473"/>
    </source>
</evidence>
<feature type="domain" description="EGF-like" evidence="11">
    <location>
        <begin position="545"/>
        <end position="582"/>
    </location>
</feature>
<dbReference type="SMART" id="SM00051">
    <property type="entry name" value="DSL"/>
    <property type="match status" value="1"/>
</dbReference>
<dbReference type="GO" id="GO:0005112">
    <property type="term" value="F:Notch binding"/>
    <property type="evidence" value="ECO:0007669"/>
    <property type="project" value="TreeGrafter"/>
</dbReference>
<feature type="disulfide bond" evidence="8">
    <location>
        <begin position="315"/>
        <end position="324"/>
    </location>
</feature>
<dbReference type="PANTHER" id="PTHR24044">
    <property type="entry name" value="NOTCH LIGAND FAMILY MEMBER"/>
    <property type="match status" value="1"/>
</dbReference>
<feature type="disulfide bond" evidence="7">
    <location>
        <begin position="610"/>
        <end position="619"/>
    </location>
</feature>
<sequence length="894" mass="99522">DFTFRSQLDIKIQSIRLPDPGSSTDIEPHEAPFIENCCDELDDRRDGVSCVLQCRLLIGICLSKRTEQMDSSQTSTDPLSTTVLIRPKDALGPVERWRRIRYQEVNAYVIPDNCGSQPDLLRTDIMLNGREFTGVHRVYRVKITTVPLLRSLTQKFHTAKLEADFIREASKCTGRADCLVYSRLTNTMTLTNGLSIQFTLYHETLKGKLKIIDRLQRFIPKLKPDQTWTTEEMVSHPWHSEHWAVERSDSLITSNTTDSFNERTFFPSSQYSVIMRYKFSCHKNYFGDTCNRFCEPHDSVLGHYKCDPQTGAVICNAGWTGTRCDEAICKKGCIHGVCEKPGFCSCMDGWEGSTCNECVSLPGCIHGQCKFNMNLADWEPYTCQCSPGWSGMLCNIDTQYCARHPMICQNGGTCLNSSDPFGSLPPYTCACAPGFRGTHCEHQIRNCDYHGCSGIGTCQPSGECICPPGHYGSRCQFNQTDCNQNPCIGQHSICVQKTEATLSTGLTPLPVDPNTQNSTTYPGRQQITFECHCERGRFGENCEYETNVCDTMQPCLNGGRCVSLGQGYQCVCPPKFIGDHCQLVVSACDTLSCGNGGECLDGATRFTCHCPFGWTGPTCRENVNECAEVPRLTGRALCEHGAGCRDLPGSYQCLCSPDWTGPRCELSNNHTESHQTDSRWNDTTDTGAIHVVHTRSGKQMILFMVILGTAMPVTGVILIGGTILLINNCRSCGKERRDYHIAKQTKLLIRSNEEPNASLYEAARVQIDRNFGNSVTTTNDDNDVETNKSVLCVHHDLPVFSGRSAMRLTEKPLSPDSKSTTTSNDPVQLSSDFLKLTTIRPQTFAQSTSLSDNTVSTLSDTSFIDRITTKNQYRATVRPDTPPPSYDELHWTVV</sequence>
<keyword evidence="9 10" id="KW-0812">Transmembrane</keyword>
<feature type="domain" description="EGF-like" evidence="11">
    <location>
        <begin position="397"/>
        <end position="441"/>
    </location>
</feature>
<dbReference type="SUPFAM" id="SSF57184">
    <property type="entry name" value="Growth factor receptor domain"/>
    <property type="match status" value="1"/>
</dbReference>
<feature type="disulfide bond" evidence="7">
    <location>
        <begin position="466"/>
        <end position="475"/>
    </location>
</feature>
<dbReference type="InterPro" id="IPR000742">
    <property type="entry name" value="EGF"/>
</dbReference>
<dbReference type="InterPro" id="IPR001881">
    <property type="entry name" value="EGF-like_Ca-bd_dom"/>
</dbReference>
<feature type="transmembrane region" description="Helical" evidence="10">
    <location>
        <begin position="700"/>
        <end position="726"/>
    </location>
</feature>
<feature type="disulfide bond" evidence="7">
    <location>
        <begin position="655"/>
        <end position="664"/>
    </location>
</feature>
<feature type="disulfide bond" evidence="8">
    <location>
        <begin position="281"/>
        <end position="290"/>
    </location>
</feature>
<evidence type="ECO:0000256" key="6">
    <source>
        <dbReference type="ARBA" id="ARBA00023180"/>
    </source>
</evidence>
<keyword evidence="1 9" id="KW-0217">Developmental protein</keyword>